<feature type="non-terminal residue" evidence="9">
    <location>
        <position position="1"/>
    </location>
</feature>
<feature type="active site" evidence="4">
    <location>
        <position position="139"/>
    </location>
</feature>
<protein>
    <recommendedName>
        <fullName evidence="10">Metalloendopeptidase</fullName>
    </recommendedName>
</protein>
<comment type="caution">
    <text evidence="3">Lacks conserved residue(s) required for the propagation of feature annotation.</text>
</comment>
<dbReference type="EMBL" id="HACA01014779">
    <property type="protein sequence ID" value="CDW32140.1"/>
    <property type="molecule type" value="Transcribed_RNA"/>
</dbReference>
<feature type="domain" description="Peptidase M12A" evidence="8">
    <location>
        <begin position="35"/>
        <end position="274"/>
    </location>
</feature>
<dbReference type="InterPro" id="IPR043504">
    <property type="entry name" value="Peptidase_S1_PA_chymotrypsin"/>
</dbReference>
<keyword evidence="4" id="KW-0482">Metalloprotease</keyword>
<evidence type="ECO:0008006" key="10">
    <source>
        <dbReference type="Google" id="ProtNLM"/>
    </source>
</evidence>
<dbReference type="PANTHER" id="PTHR10127">
    <property type="entry name" value="DISCOIDIN, CUB, EGF, LAMININ , AND ZINC METALLOPROTEASE DOMAIN CONTAINING"/>
    <property type="match status" value="1"/>
</dbReference>
<dbReference type="SMART" id="SM00020">
    <property type="entry name" value="Tryp_SPc"/>
    <property type="match status" value="1"/>
</dbReference>
<dbReference type="OrthoDB" id="291007at2759"/>
<feature type="binding site" evidence="4">
    <location>
        <position position="138"/>
    </location>
    <ligand>
        <name>Zn(2+)</name>
        <dbReference type="ChEBI" id="CHEBI:29105"/>
        <note>catalytic</note>
    </ligand>
</feature>
<evidence type="ECO:0000256" key="4">
    <source>
        <dbReference type="PROSITE-ProRule" id="PRU01211"/>
    </source>
</evidence>
<dbReference type="AlphaFoldDB" id="A0A0K2U226"/>
<proteinExistence type="predicted"/>
<keyword evidence="1" id="KW-0677">Repeat</keyword>
<dbReference type="Pfam" id="PF00040">
    <property type="entry name" value="fn2"/>
    <property type="match status" value="1"/>
</dbReference>
<dbReference type="Gene3D" id="2.40.10.10">
    <property type="entry name" value="Trypsin-like serine proteases"/>
    <property type="match status" value="1"/>
</dbReference>
<dbReference type="Pfam" id="PF00089">
    <property type="entry name" value="Trypsin"/>
    <property type="match status" value="1"/>
</dbReference>
<keyword evidence="5" id="KW-0732">Signal</keyword>
<dbReference type="SUPFAM" id="SSF57440">
    <property type="entry name" value="Kringle-like"/>
    <property type="match status" value="1"/>
</dbReference>
<organism evidence="9">
    <name type="scientific">Lepeophtheirus salmonis</name>
    <name type="common">Salmon louse</name>
    <name type="synonym">Caligus salmonis</name>
    <dbReference type="NCBI Taxonomy" id="72036"/>
    <lineage>
        <taxon>Eukaryota</taxon>
        <taxon>Metazoa</taxon>
        <taxon>Ecdysozoa</taxon>
        <taxon>Arthropoda</taxon>
        <taxon>Crustacea</taxon>
        <taxon>Multicrustacea</taxon>
        <taxon>Hexanauplia</taxon>
        <taxon>Copepoda</taxon>
        <taxon>Siphonostomatoida</taxon>
        <taxon>Caligidae</taxon>
        <taxon>Lepeophtheirus</taxon>
    </lineage>
</organism>
<feature type="binding site" evidence="4">
    <location>
        <position position="142"/>
    </location>
    <ligand>
        <name>Zn(2+)</name>
        <dbReference type="ChEBI" id="CHEBI:29105"/>
        <note>catalytic</note>
    </ligand>
</feature>
<dbReference type="InterPro" id="IPR000562">
    <property type="entry name" value="FN_type2_dom"/>
</dbReference>
<evidence type="ECO:0000256" key="2">
    <source>
        <dbReference type="ARBA" id="ARBA00023157"/>
    </source>
</evidence>
<dbReference type="FunFam" id="2.40.10.10:FF:000068">
    <property type="entry name" value="transmembrane protease serine 2"/>
    <property type="match status" value="1"/>
</dbReference>
<evidence type="ECO:0000259" key="8">
    <source>
        <dbReference type="PROSITE" id="PS51864"/>
    </source>
</evidence>
<dbReference type="SUPFAM" id="SSF55486">
    <property type="entry name" value="Metalloproteases ('zincins'), catalytic domain"/>
    <property type="match status" value="1"/>
</dbReference>
<feature type="domain" description="Fibronectin type-II" evidence="7">
    <location>
        <begin position="282"/>
        <end position="332"/>
    </location>
</feature>
<dbReference type="InterPro" id="IPR001254">
    <property type="entry name" value="Trypsin_dom"/>
</dbReference>
<dbReference type="Gene3D" id="3.40.390.10">
    <property type="entry name" value="Collagenase (Catalytic Domain)"/>
    <property type="match status" value="1"/>
</dbReference>
<accession>A0A0K2U226</accession>
<dbReference type="Gene3D" id="2.10.10.10">
    <property type="entry name" value="Fibronectin, type II, collagen-binding"/>
    <property type="match status" value="1"/>
</dbReference>
<evidence type="ECO:0000313" key="9">
    <source>
        <dbReference type="EMBL" id="CDW32140.1"/>
    </source>
</evidence>
<name>A0A0K2U226_LEPSM</name>
<evidence type="ECO:0000256" key="3">
    <source>
        <dbReference type="PROSITE-ProRule" id="PRU00479"/>
    </source>
</evidence>
<feature type="domain" description="Peptidase S1" evidence="6">
    <location>
        <begin position="346"/>
        <end position="575"/>
    </location>
</feature>
<reference evidence="9" key="1">
    <citation type="submission" date="2014-05" db="EMBL/GenBank/DDBJ databases">
        <authorList>
            <person name="Chronopoulou M."/>
        </authorList>
    </citation>
    <scope>NUCLEOTIDE SEQUENCE</scope>
    <source>
        <tissue evidence="9">Whole organism</tissue>
    </source>
</reference>
<keyword evidence="2" id="KW-1015">Disulfide bond</keyword>
<dbReference type="GO" id="GO:0004252">
    <property type="term" value="F:serine-type endopeptidase activity"/>
    <property type="evidence" value="ECO:0007669"/>
    <property type="project" value="InterPro"/>
</dbReference>
<evidence type="ECO:0000256" key="5">
    <source>
        <dbReference type="SAM" id="SignalP"/>
    </source>
</evidence>
<feature type="signal peptide" evidence="5">
    <location>
        <begin position="1"/>
        <end position="27"/>
    </location>
</feature>
<evidence type="ECO:0000259" key="6">
    <source>
        <dbReference type="PROSITE" id="PS50240"/>
    </source>
</evidence>
<feature type="binding site" evidence="4">
    <location>
        <position position="148"/>
    </location>
    <ligand>
        <name>Zn(2+)</name>
        <dbReference type="ChEBI" id="CHEBI:29105"/>
        <note>catalytic</note>
    </ligand>
</feature>
<dbReference type="GO" id="GO:0006508">
    <property type="term" value="P:proteolysis"/>
    <property type="evidence" value="ECO:0007669"/>
    <property type="project" value="UniProtKB-KW"/>
</dbReference>
<sequence length="579" mass="66095">LNESLSRVDMALFIFLTVYFLISEVSASVDITNRNFAKSATIWPENTVKYNFGYSFKNENNKELVRAAMEHISSQTCIKFEEHEQSNERNGFLLITEGDQCAANIGYADYTNTGVYNLPSGSLILNTTYCMKFGIVLHELLHMLGALHEHDRPDRKTYIKVLWNNMQAWARPQYYRFPYEGKACVQCSYTPKQNLTNEELNNLDNCCDVSHKGDEFSTYDYESIMHYKTVKRFAIEEKNTFDTLKDVQPDVDIGQLTGMSDLDVIKTNHRYSCPSKKKNCTTKTGNCVFPFKYNGFTHNICTDDYFDYEPWCATKTGPDGSYIKGYWDYCNKDCFECGLSNYMRDSCGGTNNSYSRNVLDNKEFPWQAYLVNKQDRIFICGGVILSTNFILMAASCFNDTQTEPYEIKIKNIFPSDKGYGKFLELKSIDIHPNYTQSPLANDIAIIELVESLAFSDGIIPVCLTTPKKHFYADRAATFTHVNDKNVQSYWQILRMSILKVISSGCGHNTTNQICAQRMHNFTKEELVSGPLVMKENGRCTVIGISSKASDSSPPSNQIMFTRIDAHLGWIKDKINSQRS</sequence>
<dbReference type="PRINTS" id="PR00480">
    <property type="entry name" value="ASTACIN"/>
</dbReference>
<dbReference type="InterPro" id="IPR001506">
    <property type="entry name" value="Peptidase_M12A"/>
</dbReference>
<evidence type="ECO:0000259" key="7">
    <source>
        <dbReference type="PROSITE" id="PS51092"/>
    </source>
</evidence>
<keyword evidence="4" id="KW-0645">Protease</keyword>
<dbReference type="InterPro" id="IPR009003">
    <property type="entry name" value="Peptidase_S1_PA"/>
</dbReference>
<dbReference type="SMART" id="SM00235">
    <property type="entry name" value="ZnMc"/>
    <property type="match status" value="1"/>
</dbReference>
<comment type="cofactor">
    <cofactor evidence="4">
        <name>Zn(2+)</name>
        <dbReference type="ChEBI" id="CHEBI:29105"/>
    </cofactor>
    <text evidence="4">Binds 1 zinc ion per subunit.</text>
</comment>
<keyword evidence="4" id="KW-0479">Metal-binding</keyword>
<dbReference type="GO" id="GO:0008270">
    <property type="term" value="F:zinc ion binding"/>
    <property type="evidence" value="ECO:0007669"/>
    <property type="project" value="UniProtKB-UniRule"/>
</dbReference>
<dbReference type="GO" id="GO:0004222">
    <property type="term" value="F:metalloendopeptidase activity"/>
    <property type="evidence" value="ECO:0007669"/>
    <property type="project" value="UniProtKB-UniRule"/>
</dbReference>
<keyword evidence="4" id="KW-0378">Hydrolase</keyword>
<dbReference type="PROSITE" id="PS50240">
    <property type="entry name" value="TRYPSIN_DOM"/>
    <property type="match status" value="1"/>
</dbReference>
<dbReference type="InterPro" id="IPR013806">
    <property type="entry name" value="Kringle-like"/>
</dbReference>
<dbReference type="InterPro" id="IPR036943">
    <property type="entry name" value="FN_type2_sf"/>
</dbReference>
<dbReference type="PANTHER" id="PTHR10127:SF850">
    <property type="entry name" value="METALLOENDOPEPTIDASE"/>
    <property type="match status" value="1"/>
</dbReference>
<feature type="chain" id="PRO_5005488339" description="Metalloendopeptidase" evidence="5">
    <location>
        <begin position="28"/>
        <end position="579"/>
    </location>
</feature>
<dbReference type="SUPFAM" id="SSF50494">
    <property type="entry name" value="Trypsin-like serine proteases"/>
    <property type="match status" value="1"/>
</dbReference>
<evidence type="ECO:0000256" key="1">
    <source>
        <dbReference type="ARBA" id="ARBA00022737"/>
    </source>
</evidence>
<dbReference type="InterPro" id="IPR006026">
    <property type="entry name" value="Peptidase_Metallo"/>
</dbReference>
<keyword evidence="4" id="KW-0862">Zinc</keyword>
<dbReference type="Pfam" id="PF01400">
    <property type="entry name" value="Astacin"/>
    <property type="match status" value="2"/>
</dbReference>
<dbReference type="PROSITE" id="PS51864">
    <property type="entry name" value="ASTACIN"/>
    <property type="match status" value="1"/>
</dbReference>
<dbReference type="InterPro" id="IPR024079">
    <property type="entry name" value="MetalloPept_cat_dom_sf"/>
</dbReference>
<dbReference type="PROSITE" id="PS51092">
    <property type="entry name" value="FN2_2"/>
    <property type="match status" value="1"/>
</dbReference>